<keyword evidence="2" id="KW-1185">Reference proteome</keyword>
<reference evidence="1" key="1">
    <citation type="submission" date="2022-07" db="EMBL/GenBank/DDBJ databases">
        <title>Phylogenomic reconstructions and comparative analyses of Kickxellomycotina fungi.</title>
        <authorList>
            <person name="Reynolds N.K."/>
            <person name="Stajich J.E."/>
            <person name="Barry K."/>
            <person name="Grigoriev I.V."/>
            <person name="Crous P."/>
            <person name="Smith M.E."/>
        </authorList>
    </citation>
    <scope>NUCLEOTIDE SEQUENCE</scope>
    <source>
        <strain evidence="1">NRRL 5244</strain>
    </source>
</reference>
<name>A0ACC1J174_9FUNG</name>
<proteinExistence type="predicted"/>
<dbReference type="EMBL" id="JANBPW010004981">
    <property type="protein sequence ID" value="KAJ1933647.1"/>
    <property type="molecule type" value="Genomic_DNA"/>
</dbReference>
<sequence length="54" mass="5759">MSVWACTCAMLLRTLSPAVGVRRWLCLSGTPILRCTATVTATPVPVPSQDCLNP</sequence>
<evidence type="ECO:0000313" key="1">
    <source>
        <dbReference type="EMBL" id="KAJ1933647.1"/>
    </source>
</evidence>
<comment type="caution">
    <text evidence="1">The sequence shown here is derived from an EMBL/GenBank/DDBJ whole genome shotgun (WGS) entry which is preliminary data.</text>
</comment>
<protein>
    <submittedName>
        <fullName evidence="1">Uncharacterized protein</fullName>
    </submittedName>
</protein>
<organism evidence="1 2">
    <name type="scientific">Linderina macrospora</name>
    <dbReference type="NCBI Taxonomy" id="4868"/>
    <lineage>
        <taxon>Eukaryota</taxon>
        <taxon>Fungi</taxon>
        <taxon>Fungi incertae sedis</taxon>
        <taxon>Zoopagomycota</taxon>
        <taxon>Kickxellomycotina</taxon>
        <taxon>Kickxellomycetes</taxon>
        <taxon>Kickxellales</taxon>
        <taxon>Kickxellaceae</taxon>
        <taxon>Linderina</taxon>
    </lineage>
</organism>
<evidence type="ECO:0000313" key="2">
    <source>
        <dbReference type="Proteomes" id="UP001150603"/>
    </source>
</evidence>
<gene>
    <name evidence="1" type="ORF">FBU59_005962</name>
</gene>
<dbReference type="Proteomes" id="UP001150603">
    <property type="component" value="Unassembled WGS sequence"/>
</dbReference>
<accession>A0ACC1J174</accession>